<reference evidence="1" key="1">
    <citation type="submission" date="2021-06" db="EMBL/GenBank/DDBJ databases">
        <title>Paracoccus bacterium XHP0099 sp. nov., isolated from the surface waters of the Yellow Sea.</title>
        <authorList>
            <person name="Xue H."/>
            <person name="Zhang D."/>
        </authorList>
    </citation>
    <scope>NUCLEOTIDE SEQUENCE</scope>
    <source>
        <strain evidence="1">XHP0099</strain>
    </source>
</reference>
<dbReference type="EMBL" id="JAHKNG010000038">
    <property type="protein sequence ID" value="MBU3031721.1"/>
    <property type="molecule type" value="Genomic_DNA"/>
</dbReference>
<accession>A0ABS6ANE4</accession>
<dbReference type="Pfam" id="PF03929">
    <property type="entry name" value="PepSY_TM"/>
    <property type="match status" value="1"/>
</dbReference>
<gene>
    <name evidence="1" type="ORF">KNW02_16555</name>
</gene>
<protein>
    <submittedName>
        <fullName evidence="1">PepSY domain-containing protein</fullName>
    </submittedName>
</protein>
<sequence length="111" mass="11494">MIRVLHRWPGLAGLLLVTLLAVSGAALSVFPAIEQLASPQAAAGLSVGDLAARVQAEYPGVEQIRRAPSGRITAWWFQDGTPGAAVIDPATGQGVAPADASPAERWLVNLC</sequence>
<evidence type="ECO:0000313" key="1">
    <source>
        <dbReference type="EMBL" id="MBU3031721.1"/>
    </source>
</evidence>
<name>A0ABS6ANE4_9RHOB</name>
<dbReference type="InterPro" id="IPR005625">
    <property type="entry name" value="PepSY-ass_TM"/>
</dbReference>
<organism evidence="1 2">
    <name type="scientific">Paracoccus marinaquae</name>
    <dbReference type="NCBI Taxonomy" id="2841926"/>
    <lineage>
        <taxon>Bacteria</taxon>
        <taxon>Pseudomonadati</taxon>
        <taxon>Pseudomonadota</taxon>
        <taxon>Alphaproteobacteria</taxon>
        <taxon>Rhodobacterales</taxon>
        <taxon>Paracoccaceae</taxon>
        <taxon>Paracoccus</taxon>
    </lineage>
</organism>
<proteinExistence type="predicted"/>
<keyword evidence="2" id="KW-1185">Reference proteome</keyword>
<evidence type="ECO:0000313" key="2">
    <source>
        <dbReference type="Proteomes" id="UP001166191"/>
    </source>
</evidence>
<comment type="caution">
    <text evidence="1">The sequence shown here is derived from an EMBL/GenBank/DDBJ whole genome shotgun (WGS) entry which is preliminary data.</text>
</comment>
<dbReference type="Proteomes" id="UP001166191">
    <property type="component" value="Unassembled WGS sequence"/>
</dbReference>